<proteinExistence type="inferred from homology"/>
<accession>A0A9Q0EEK7</accession>
<evidence type="ECO:0000313" key="3">
    <source>
        <dbReference type="Proteomes" id="UP001148018"/>
    </source>
</evidence>
<dbReference type="NCBIfam" id="TIGR01571">
    <property type="entry name" value="A_thal_Cys_rich"/>
    <property type="match status" value="1"/>
</dbReference>
<reference evidence="2" key="1">
    <citation type="submission" date="2022-07" db="EMBL/GenBank/DDBJ databases">
        <title>Chromosome-level genome of Muraenolepis orangiensis.</title>
        <authorList>
            <person name="Kim J."/>
        </authorList>
    </citation>
    <scope>NUCLEOTIDE SEQUENCE</scope>
    <source>
        <strain evidence="2">KU_S4_2022</strain>
        <tissue evidence="2">Muscle</tissue>
    </source>
</reference>
<name>A0A9Q0EEK7_9TELE</name>
<dbReference type="Pfam" id="PF04749">
    <property type="entry name" value="PLAC8"/>
    <property type="match status" value="1"/>
</dbReference>
<dbReference type="AlphaFoldDB" id="A0A9Q0EEK7"/>
<dbReference type="Proteomes" id="UP001148018">
    <property type="component" value="Unassembled WGS sequence"/>
</dbReference>
<gene>
    <name evidence="2" type="ORF">NHX12_027879</name>
</gene>
<keyword evidence="3" id="KW-1185">Reference proteome</keyword>
<protein>
    <submittedName>
        <fullName evidence="2">Uncharacterized protein</fullName>
    </submittedName>
</protein>
<dbReference type="OrthoDB" id="1045822at2759"/>
<evidence type="ECO:0000313" key="2">
    <source>
        <dbReference type="EMBL" id="KAJ3605835.1"/>
    </source>
</evidence>
<comment type="similarity">
    <text evidence="1">Belongs to the cornifelin family.</text>
</comment>
<sequence length="176" mass="19407">MPVTNQPGRYPATDFQTGLFDCASDCSTCMYGLFCYPCLGCSIAGDMGEFCLCGTNMAIRSVYRTKYNINWIMAVTNQPGRYPATDFQTGLLDCGSDCSTCMYGLFCYPCLGCSIAGDMGEFCLCGTGMAIRSVYRTKYNINGSMCNDYMTYVCCSICGTCQLKRDIELRKEQGTF</sequence>
<evidence type="ECO:0000256" key="1">
    <source>
        <dbReference type="ARBA" id="ARBA00009024"/>
    </source>
</evidence>
<dbReference type="PANTHER" id="PTHR15907">
    <property type="entry name" value="DUF614 FAMILY PROTEIN-RELATED"/>
    <property type="match status" value="1"/>
</dbReference>
<organism evidence="2 3">
    <name type="scientific">Muraenolepis orangiensis</name>
    <name type="common">Patagonian moray cod</name>
    <dbReference type="NCBI Taxonomy" id="630683"/>
    <lineage>
        <taxon>Eukaryota</taxon>
        <taxon>Metazoa</taxon>
        <taxon>Chordata</taxon>
        <taxon>Craniata</taxon>
        <taxon>Vertebrata</taxon>
        <taxon>Euteleostomi</taxon>
        <taxon>Actinopterygii</taxon>
        <taxon>Neopterygii</taxon>
        <taxon>Teleostei</taxon>
        <taxon>Neoteleostei</taxon>
        <taxon>Acanthomorphata</taxon>
        <taxon>Zeiogadaria</taxon>
        <taxon>Gadariae</taxon>
        <taxon>Gadiformes</taxon>
        <taxon>Muraenolepidoidei</taxon>
        <taxon>Muraenolepididae</taxon>
        <taxon>Muraenolepis</taxon>
    </lineage>
</organism>
<dbReference type="EMBL" id="JANIIK010000043">
    <property type="protein sequence ID" value="KAJ3605835.1"/>
    <property type="molecule type" value="Genomic_DNA"/>
</dbReference>
<dbReference type="InterPro" id="IPR006461">
    <property type="entry name" value="PLAC_motif_containing"/>
</dbReference>
<comment type="caution">
    <text evidence="2">The sequence shown here is derived from an EMBL/GenBank/DDBJ whole genome shotgun (WGS) entry which is preliminary data.</text>
</comment>